<keyword evidence="4" id="KW-1185">Reference proteome</keyword>
<dbReference type="Pfam" id="PF00188">
    <property type="entry name" value="CAP"/>
    <property type="match status" value="1"/>
</dbReference>
<sequence length="182" mass="19266">MEHYDESTRIRSSGKGDRSSRRRALAAAAAAVALAGAGVGVLEQPGVAQPSDRTTATAERVVELVNAERAKVGCAAVTVDSQAQAAAQAHADDMAARNYYDHNSPEGADAGDRLNAAGYTWQKWAENIHKGPSAPEQAMRDWMNSDGHRANILDCGLHDLGVGVNSSANGPWWVQVFATKRG</sequence>
<feature type="compositionally biased region" description="Basic and acidic residues" evidence="1">
    <location>
        <begin position="1"/>
        <end position="19"/>
    </location>
</feature>
<accession>A0ABS2SGC7</accession>
<dbReference type="PANTHER" id="PTHR31157">
    <property type="entry name" value="SCP DOMAIN-CONTAINING PROTEIN"/>
    <property type="match status" value="1"/>
</dbReference>
<organism evidence="3 4">
    <name type="scientific">Saccharothrix algeriensis</name>
    <dbReference type="NCBI Taxonomy" id="173560"/>
    <lineage>
        <taxon>Bacteria</taxon>
        <taxon>Bacillati</taxon>
        <taxon>Actinomycetota</taxon>
        <taxon>Actinomycetes</taxon>
        <taxon>Pseudonocardiales</taxon>
        <taxon>Pseudonocardiaceae</taxon>
        <taxon>Saccharothrix</taxon>
    </lineage>
</organism>
<comment type="caution">
    <text evidence="3">The sequence shown here is derived from an EMBL/GenBank/DDBJ whole genome shotgun (WGS) entry which is preliminary data.</text>
</comment>
<evidence type="ECO:0000256" key="1">
    <source>
        <dbReference type="SAM" id="MobiDB-lite"/>
    </source>
</evidence>
<dbReference type="SUPFAM" id="SSF55797">
    <property type="entry name" value="PR-1-like"/>
    <property type="match status" value="1"/>
</dbReference>
<dbReference type="NCBIfam" id="TIGR01409">
    <property type="entry name" value="TAT_signal_seq"/>
    <property type="match status" value="1"/>
</dbReference>
<dbReference type="Proteomes" id="UP001195724">
    <property type="component" value="Unassembled WGS sequence"/>
</dbReference>
<dbReference type="EMBL" id="JAFBCL010000001">
    <property type="protein sequence ID" value="MBM7814995.1"/>
    <property type="molecule type" value="Genomic_DNA"/>
</dbReference>
<gene>
    <name evidence="3" type="ORF">JOE68_005860</name>
</gene>
<dbReference type="InterPro" id="IPR014044">
    <property type="entry name" value="CAP_dom"/>
</dbReference>
<dbReference type="InterPro" id="IPR006311">
    <property type="entry name" value="TAT_signal"/>
</dbReference>
<dbReference type="PROSITE" id="PS51318">
    <property type="entry name" value="TAT"/>
    <property type="match status" value="1"/>
</dbReference>
<protein>
    <submittedName>
        <fullName evidence="3">Uncharacterized protein YkwD</fullName>
    </submittedName>
</protein>
<evidence type="ECO:0000313" key="4">
    <source>
        <dbReference type="Proteomes" id="UP001195724"/>
    </source>
</evidence>
<dbReference type="Gene3D" id="3.40.33.10">
    <property type="entry name" value="CAP"/>
    <property type="match status" value="1"/>
</dbReference>
<dbReference type="InterPro" id="IPR019546">
    <property type="entry name" value="TAT_signal_bac_arc"/>
</dbReference>
<dbReference type="PANTHER" id="PTHR31157:SF1">
    <property type="entry name" value="SCP DOMAIN-CONTAINING PROTEIN"/>
    <property type="match status" value="1"/>
</dbReference>
<name>A0ABS2SGC7_9PSEU</name>
<evidence type="ECO:0000313" key="3">
    <source>
        <dbReference type="EMBL" id="MBM7814995.1"/>
    </source>
</evidence>
<evidence type="ECO:0000259" key="2">
    <source>
        <dbReference type="Pfam" id="PF00188"/>
    </source>
</evidence>
<feature type="region of interest" description="Disordered" evidence="1">
    <location>
        <begin position="1"/>
        <end position="21"/>
    </location>
</feature>
<reference evidence="3 4" key="1">
    <citation type="submission" date="2021-01" db="EMBL/GenBank/DDBJ databases">
        <title>Sequencing the genomes of 1000 actinobacteria strains.</title>
        <authorList>
            <person name="Klenk H.-P."/>
        </authorList>
    </citation>
    <scope>NUCLEOTIDE SEQUENCE [LARGE SCALE GENOMIC DNA]</scope>
    <source>
        <strain evidence="3 4">DSM 44581</strain>
    </source>
</reference>
<proteinExistence type="predicted"/>
<dbReference type="CDD" id="cd05379">
    <property type="entry name" value="CAP_bacterial"/>
    <property type="match status" value="1"/>
</dbReference>
<dbReference type="InterPro" id="IPR035940">
    <property type="entry name" value="CAP_sf"/>
</dbReference>
<feature type="domain" description="SCP" evidence="2">
    <location>
        <begin position="62"/>
        <end position="177"/>
    </location>
</feature>